<feature type="domain" description="Saccharopine dehydrogenase NADP binding" evidence="2">
    <location>
        <begin position="18"/>
        <end position="112"/>
    </location>
</feature>
<dbReference type="InterPro" id="IPR032095">
    <property type="entry name" value="Sacchrp_dh-like_C"/>
</dbReference>
<evidence type="ECO:0000259" key="2">
    <source>
        <dbReference type="Pfam" id="PF03435"/>
    </source>
</evidence>
<sequence>MTIHWCGTGLSAIPGLRQLIENGHDITVWNRTVEKAEDAVGDLTDQIEKFDIDKLNETLSAGDVVVSMLPGDWHVPLAKICIEAKAHFVSSSYISPEMRALDEEAELAGVRLVNEVGLDPGIDHIMAHWLVVDYRASRAYDVGNGISFISYCGGIPKEPNAFRYKFSWSPLGVLKALKSPSRSIKAHAELNITRPWDAISTYTAPLRQPETFEVYPNRDSLPFVEEYGFGKGWKIKEFVRGTLRLNGWKDAWSNVFAEIETLEGDAGEARLREMSDQFWADNAYADGEPDRVVLCVGLKAEAEGTPVYHKTYVMDAYGDARGTAMARLVSVPVALAVEAVINREIPVGVTAAPSDPKLVKRWLETVDRLSQFERVVDHLA</sequence>
<accession>A0A6N6JK58</accession>
<name>A0A6N6JK58_9RHOB</name>
<dbReference type="SUPFAM" id="SSF51735">
    <property type="entry name" value="NAD(P)-binding Rossmann-fold domains"/>
    <property type="match status" value="1"/>
</dbReference>
<dbReference type="InterPro" id="IPR036291">
    <property type="entry name" value="NAD(P)-bd_dom_sf"/>
</dbReference>
<evidence type="ECO:0000313" key="5">
    <source>
        <dbReference type="Proteomes" id="UP000436822"/>
    </source>
</evidence>
<evidence type="ECO:0000313" key="4">
    <source>
        <dbReference type="EMBL" id="GFE66327.1"/>
    </source>
</evidence>
<gene>
    <name evidence="4" type="ORF">KIN_34010</name>
</gene>
<evidence type="ECO:0000256" key="1">
    <source>
        <dbReference type="ARBA" id="ARBA00023002"/>
    </source>
</evidence>
<dbReference type="Proteomes" id="UP000436822">
    <property type="component" value="Unassembled WGS sequence"/>
</dbReference>
<dbReference type="InterPro" id="IPR051168">
    <property type="entry name" value="AASS"/>
</dbReference>
<dbReference type="Pfam" id="PF16653">
    <property type="entry name" value="Sacchrp_dh_C"/>
    <property type="match status" value="1"/>
</dbReference>
<dbReference type="GO" id="GO:0004753">
    <property type="term" value="F:saccharopine dehydrogenase activity"/>
    <property type="evidence" value="ECO:0007669"/>
    <property type="project" value="TreeGrafter"/>
</dbReference>
<dbReference type="Gene3D" id="3.30.360.10">
    <property type="entry name" value="Dihydrodipicolinate Reductase, domain 2"/>
    <property type="match status" value="1"/>
</dbReference>
<dbReference type="GO" id="GO:0019878">
    <property type="term" value="P:lysine biosynthetic process via aminoadipic acid"/>
    <property type="evidence" value="ECO:0007669"/>
    <property type="project" value="TreeGrafter"/>
</dbReference>
<keyword evidence="1" id="KW-0560">Oxidoreductase</keyword>
<dbReference type="InterPro" id="IPR005097">
    <property type="entry name" value="Sacchrp_dh_NADP-bd"/>
</dbReference>
<dbReference type="PANTHER" id="PTHR11133">
    <property type="entry name" value="SACCHAROPINE DEHYDROGENASE"/>
    <property type="match status" value="1"/>
</dbReference>
<evidence type="ECO:0008006" key="6">
    <source>
        <dbReference type="Google" id="ProtNLM"/>
    </source>
</evidence>
<dbReference type="PANTHER" id="PTHR11133:SF22">
    <property type="entry name" value="ALPHA-AMINOADIPIC SEMIALDEHYDE SYNTHASE, MITOCHONDRIAL"/>
    <property type="match status" value="1"/>
</dbReference>
<feature type="domain" description="Saccharopine dehydrogenase-like C-terminal" evidence="3">
    <location>
        <begin position="117"/>
        <end position="366"/>
    </location>
</feature>
<keyword evidence="5" id="KW-1185">Reference proteome</keyword>
<dbReference type="OrthoDB" id="973788at2"/>
<comment type="caution">
    <text evidence="4">The sequence shown here is derived from an EMBL/GenBank/DDBJ whole genome shotgun (WGS) entry which is preliminary data.</text>
</comment>
<organism evidence="4 5">
    <name type="scientific">Litoreibacter roseus</name>
    <dbReference type="NCBI Taxonomy" id="2601869"/>
    <lineage>
        <taxon>Bacteria</taxon>
        <taxon>Pseudomonadati</taxon>
        <taxon>Pseudomonadota</taxon>
        <taxon>Alphaproteobacteria</taxon>
        <taxon>Rhodobacterales</taxon>
        <taxon>Roseobacteraceae</taxon>
        <taxon>Litoreibacter</taxon>
    </lineage>
</organism>
<proteinExistence type="predicted"/>
<dbReference type="GO" id="GO:0005737">
    <property type="term" value="C:cytoplasm"/>
    <property type="evidence" value="ECO:0007669"/>
    <property type="project" value="TreeGrafter"/>
</dbReference>
<dbReference type="AlphaFoldDB" id="A0A6N6JK58"/>
<dbReference type="RefSeq" id="WP_159809259.1">
    <property type="nucleotide sequence ID" value="NZ_BLJE01000004.1"/>
</dbReference>
<evidence type="ECO:0000259" key="3">
    <source>
        <dbReference type="Pfam" id="PF16653"/>
    </source>
</evidence>
<reference evidence="4 5" key="1">
    <citation type="submission" date="2019-12" db="EMBL/GenBank/DDBJ databases">
        <title>Litoreibacter badius sp. nov., a novel bacteriochlorophyll a-containing bacterium in the genus Litoreibacter.</title>
        <authorList>
            <person name="Kanamuro M."/>
            <person name="Takabe Y."/>
            <person name="Mori K."/>
            <person name="Takaichi S."/>
            <person name="Hanada S."/>
        </authorList>
    </citation>
    <scope>NUCLEOTIDE SEQUENCE [LARGE SCALE GENOMIC DNA]</scope>
    <source>
        <strain evidence="4 5">K6</strain>
    </source>
</reference>
<dbReference type="SUPFAM" id="SSF55347">
    <property type="entry name" value="Glyceraldehyde-3-phosphate dehydrogenase-like, C-terminal domain"/>
    <property type="match status" value="1"/>
</dbReference>
<protein>
    <recommendedName>
        <fullName evidence="6">Saccharopine dehydrogenase (NADP+, L-glutamate forming)</fullName>
    </recommendedName>
</protein>
<dbReference type="Gene3D" id="3.40.50.720">
    <property type="entry name" value="NAD(P)-binding Rossmann-like Domain"/>
    <property type="match status" value="1"/>
</dbReference>
<dbReference type="Pfam" id="PF03435">
    <property type="entry name" value="Sacchrp_dh_NADP"/>
    <property type="match status" value="1"/>
</dbReference>
<dbReference type="EMBL" id="BLJE01000004">
    <property type="protein sequence ID" value="GFE66327.1"/>
    <property type="molecule type" value="Genomic_DNA"/>
</dbReference>